<sequence>MPKISGEKLRQMPVPLPPLSEQRAIAIALSDVDALLNGLDRLIAKKRDLKQAVMQQLLTGRTRLPGFQENWELRKLGEIAHITTGCRNNEDKVEDGEYPFFVRSEHVERINTYSHDREAILVPGEGRIGEIFHYIKGKFDVHQRVYAITQFHQDISARFVHLYMSMNFGAWAMQNTVKATVDSLRLPTFQSFEISVPPTKDEQTAIAEVLSDMDAEIAALEARRDKTRALKQGMMQELLTGRTRLI</sequence>
<proteinExistence type="inferred from homology"/>
<keyword evidence="4" id="KW-0175">Coiled coil</keyword>
<dbReference type="InterPro" id="IPR000055">
    <property type="entry name" value="Restrct_endonuc_typeI_TRD"/>
</dbReference>
<keyword evidence="2" id="KW-0680">Restriction system</keyword>
<keyword evidence="3" id="KW-0238">DNA-binding</keyword>
<protein>
    <submittedName>
        <fullName evidence="6">Type I restriction-modification system, specificity subunit S</fullName>
    </submittedName>
</protein>
<gene>
    <name evidence="6" type="ORF">D779_1063</name>
</gene>
<keyword evidence="7" id="KW-1185">Reference proteome</keyword>
<dbReference type="Gene3D" id="3.90.220.20">
    <property type="entry name" value="DNA methylase specificity domains"/>
    <property type="match status" value="2"/>
</dbReference>
<evidence type="ECO:0000256" key="4">
    <source>
        <dbReference type="SAM" id="Coils"/>
    </source>
</evidence>
<dbReference type="PANTHER" id="PTHR30408">
    <property type="entry name" value="TYPE-1 RESTRICTION ENZYME ECOKI SPECIFICITY PROTEIN"/>
    <property type="match status" value="1"/>
</dbReference>
<dbReference type="Proteomes" id="UP000019460">
    <property type="component" value="Unassembled WGS sequence"/>
</dbReference>
<evidence type="ECO:0000256" key="2">
    <source>
        <dbReference type="ARBA" id="ARBA00022747"/>
    </source>
</evidence>
<evidence type="ECO:0000256" key="3">
    <source>
        <dbReference type="ARBA" id="ARBA00023125"/>
    </source>
</evidence>
<dbReference type="PATRIC" id="fig|1249627.3.peg.1514"/>
<dbReference type="EMBL" id="AONC01000021">
    <property type="protein sequence ID" value="EXJ15839.1"/>
    <property type="molecule type" value="Genomic_DNA"/>
</dbReference>
<dbReference type="GO" id="GO:0009307">
    <property type="term" value="P:DNA restriction-modification system"/>
    <property type="evidence" value="ECO:0007669"/>
    <property type="project" value="UniProtKB-KW"/>
</dbReference>
<evidence type="ECO:0000256" key="1">
    <source>
        <dbReference type="ARBA" id="ARBA00010923"/>
    </source>
</evidence>
<feature type="domain" description="Type I restriction modification DNA specificity" evidence="5">
    <location>
        <begin position="69"/>
        <end position="223"/>
    </location>
</feature>
<dbReference type="InterPro" id="IPR044946">
    <property type="entry name" value="Restrct_endonuc_typeI_TRD_sf"/>
</dbReference>
<accession>W9V8V6</accession>
<comment type="similarity">
    <text evidence="1">Belongs to the type-I restriction system S methylase family.</text>
</comment>
<evidence type="ECO:0000313" key="7">
    <source>
        <dbReference type="Proteomes" id="UP000019460"/>
    </source>
</evidence>
<organism evidence="6 7">
    <name type="scientific">Imhoffiella purpurea</name>
    <dbReference type="NCBI Taxonomy" id="1249627"/>
    <lineage>
        <taxon>Bacteria</taxon>
        <taxon>Pseudomonadati</taxon>
        <taxon>Pseudomonadota</taxon>
        <taxon>Gammaproteobacteria</taxon>
        <taxon>Chromatiales</taxon>
        <taxon>Chromatiaceae</taxon>
        <taxon>Imhoffiella</taxon>
    </lineage>
</organism>
<evidence type="ECO:0000313" key="6">
    <source>
        <dbReference type="EMBL" id="EXJ15839.1"/>
    </source>
</evidence>
<dbReference type="eggNOG" id="COG0732">
    <property type="taxonomic scope" value="Bacteria"/>
</dbReference>
<dbReference type="Gene3D" id="1.10.287.1120">
    <property type="entry name" value="Bipartite methylase S protein"/>
    <property type="match status" value="1"/>
</dbReference>
<dbReference type="SUPFAM" id="SSF116734">
    <property type="entry name" value="DNA methylase specificity domain"/>
    <property type="match status" value="2"/>
</dbReference>
<feature type="domain" description="Type I restriction modification DNA specificity" evidence="5">
    <location>
        <begin position="2"/>
        <end position="36"/>
    </location>
</feature>
<name>W9V8V6_9GAMM</name>
<comment type="caution">
    <text evidence="6">The sequence shown here is derived from an EMBL/GenBank/DDBJ whole genome shotgun (WGS) entry which is preliminary data.</text>
</comment>
<dbReference type="PANTHER" id="PTHR30408:SF12">
    <property type="entry name" value="TYPE I RESTRICTION ENZYME MJAVIII SPECIFICITY SUBUNIT"/>
    <property type="match status" value="1"/>
</dbReference>
<dbReference type="Pfam" id="PF01420">
    <property type="entry name" value="Methylase_S"/>
    <property type="match status" value="2"/>
</dbReference>
<evidence type="ECO:0000259" key="5">
    <source>
        <dbReference type="Pfam" id="PF01420"/>
    </source>
</evidence>
<dbReference type="STRING" id="1249627.D779_1063"/>
<dbReference type="AlphaFoldDB" id="W9V8V6"/>
<feature type="coiled-coil region" evidence="4">
    <location>
        <begin position="210"/>
        <end position="237"/>
    </location>
</feature>
<dbReference type="InterPro" id="IPR052021">
    <property type="entry name" value="Type-I_RS_S_subunit"/>
</dbReference>
<reference evidence="6 7" key="1">
    <citation type="submission" date="2012-11" db="EMBL/GenBank/DDBJ databases">
        <title>Genome assembly of Thiorhodococcus sp. AK35.</title>
        <authorList>
            <person name="Nupur N."/>
            <person name="Khatri I."/>
            <person name="Subramanian S."/>
            <person name="Pinnaka A."/>
        </authorList>
    </citation>
    <scope>NUCLEOTIDE SEQUENCE [LARGE SCALE GENOMIC DNA]</scope>
    <source>
        <strain evidence="6 7">AK35</strain>
    </source>
</reference>
<dbReference type="GO" id="GO:0003677">
    <property type="term" value="F:DNA binding"/>
    <property type="evidence" value="ECO:0007669"/>
    <property type="project" value="UniProtKB-KW"/>
</dbReference>